<dbReference type="RefSeq" id="WP_076515926.1">
    <property type="nucleotide sequence ID" value="NZ_FTOH01000006.1"/>
</dbReference>
<dbReference type="OrthoDB" id="5698243at2"/>
<feature type="transmembrane region" description="Helical" evidence="1">
    <location>
        <begin position="74"/>
        <end position="101"/>
    </location>
</feature>
<keyword evidence="1" id="KW-0812">Transmembrane</keyword>
<organism evidence="3 4">
    <name type="scientific">Thalassolituus maritimus</name>
    <dbReference type="NCBI Taxonomy" id="484498"/>
    <lineage>
        <taxon>Bacteria</taxon>
        <taxon>Pseudomonadati</taxon>
        <taxon>Pseudomonadota</taxon>
        <taxon>Gammaproteobacteria</taxon>
        <taxon>Oceanospirillales</taxon>
        <taxon>Oceanospirillaceae</taxon>
        <taxon>Thalassolituus</taxon>
    </lineage>
</organism>
<evidence type="ECO:0000259" key="2">
    <source>
        <dbReference type="PROSITE" id="PS50119"/>
    </source>
</evidence>
<feature type="transmembrane region" description="Helical" evidence="1">
    <location>
        <begin position="130"/>
        <end position="153"/>
    </location>
</feature>
<dbReference type="GO" id="GO:0008270">
    <property type="term" value="F:zinc ion binding"/>
    <property type="evidence" value="ECO:0007669"/>
    <property type="project" value="InterPro"/>
</dbReference>
<evidence type="ECO:0000313" key="4">
    <source>
        <dbReference type="Proteomes" id="UP000185639"/>
    </source>
</evidence>
<gene>
    <name evidence="3" type="ORF">SAMN05421686_10689</name>
</gene>
<reference evidence="4" key="1">
    <citation type="submission" date="2017-01" db="EMBL/GenBank/DDBJ databases">
        <authorList>
            <person name="Varghese N."/>
            <person name="Submissions S."/>
        </authorList>
    </citation>
    <scope>NUCLEOTIDE SEQUENCE [LARGE SCALE GENOMIC DNA]</scope>
    <source>
        <strain evidence="4">DSM 24913</strain>
    </source>
</reference>
<protein>
    <recommendedName>
        <fullName evidence="2">B box-type domain-containing protein</fullName>
    </recommendedName>
</protein>
<feature type="transmembrane region" description="Helical" evidence="1">
    <location>
        <begin position="159"/>
        <end position="184"/>
    </location>
</feature>
<dbReference type="EMBL" id="FTOH01000006">
    <property type="protein sequence ID" value="SIS91713.1"/>
    <property type="molecule type" value="Genomic_DNA"/>
</dbReference>
<proteinExistence type="predicted"/>
<sequence>MKYCKYHPTDAATWYCTHCDSRVCDTCTQESERGEDRYCCKCGATLESLGSAYTAEPFWERLSETFRYPLTVPVMTLIVVLSAISGVLFFVPIVGAVAGLISAGILTKYSFQCLEETAAGNMSPPDLSEAFSGGIVIIFKMIGLIILITAGGIGSYHYLGAGITGLLGALVVLSIPAFLINFALTDRVLVSFAPQNILRIVSAVGLPYGILIGLLLLMSSSVGLLSYMVFSGFEWASMILQSVISNFYMVVIFHLLGYVVFQYQEKLGFYARAQTGDAPVYRSEVERSRAKISVLIKEGDYEGVNRLYKKTLDRNGLDLSFNDEYFEFLTATGNKEDLPDFADDYMAYKLHKGHQAQLKRIYNQTRSVVPDFKPTSHEVRFTLAQDYASFGDYPAVIRLVNGMHQDCSDNQLLIKAYSLMHEALQALEKEEMALRCKKLLKRLEAQAV</sequence>
<keyword evidence="1" id="KW-0472">Membrane</keyword>
<dbReference type="AlphaFoldDB" id="A0A1N7N002"/>
<feature type="transmembrane region" description="Helical" evidence="1">
    <location>
        <begin position="196"/>
        <end position="218"/>
    </location>
</feature>
<dbReference type="Proteomes" id="UP000185639">
    <property type="component" value="Unassembled WGS sequence"/>
</dbReference>
<evidence type="ECO:0000256" key="1">
    <source>
        <dbReference type="SAM" id="Phobius"/>
    </source>
</evidence>
<dbReference type="STRING" id="484498.SAMN05421686_10689"/>
<dbReference type="InterPro" id="IPR000315">
    <property type="entry name" value="Znf_B-box"/>
</dbReference>
<feature type="domain" description="B box-type" evidence="2">
    <location>
        <begin position="1"/>
        <end position="32"/>
    </location>
</feature>
<dbReference type="PROSITE" id="PS50119">
    <property type="entry name" value="ZF_BBOX"/>
    <property type="match status" value="1"/>
</dbReference>
<feature type="transmembrane region" description="Helical" evidence="1">
    <location>
        <begin position="238"/>
        <end position="261"/>
    </location>
</feature>
<keyword evidence="4" id="KW-1185">Reference proteome</keyword>
<keyword evidence="1" id="KW-1133">Transmembrane helix</keyword>
<name>A0A1N7N002_9GAMM</name>
<accession>A0A1N7N002</accession>
<evidence type="ECO:0000313" key="3">
    <source>
        <dbReference type="EMBL" id="SIS91713.1"/>
    </source>
</evidence>